<dbReference type="EMBL" id="CP028103">
    <property type="protein sequence ID" value="AVQ30791.1"/>
    <property type="molecule type" value="Genomic_DNA"/>
</dbReference>
<dbReference type="SUPFAM" id="SSF48452">
    <property type="entry name" value="TPR-like"/>
    <property type="match status" value="1"/>
</dbReference>
<keyword evidence="1" id="KW-0732">Signal</keyword>
<evidence type="ECO:0000259" key="2">
    <source>
        <dbReference type="Pfam" id="PF02698"/>
    </source>
</evidence>
<dbReference type="CDD" id="cd06259">
    <property type="entry name" value="YdcF-like"/>
    <property type="match status" value="1"/>
</dbReference>
<protein>
    <recommendedName>
        <fullName evidence="2">DUF218 domain-containing protein</fullName>
    </recommendedName>
</protein>
<reference evidence="4" key="1">
    <citation type="journal article" date="2018" name="MSphere">
        <title>Fusobacterium Genomics Using MinION and Illumina Sequencing Enables Genome Completion and Correction.</title>
        <authorList>
            <person name="Todd S.M."/>
            <person name="Settlage R.E."/>
            <person name="Lahmers K.K."/>
            <person name="Slade D.J."/>
        </authorList>
    </citation>
    <scope>NUCLEOTIDE SEQUENCE [LARGE SCALE GENOMIC DNA]</scope>
    <source>
        <strain evidence="4">ATCC 27725</strain>
    </source>
</reference>
<dbReference type="RefSeq" id="WP_005952379.1">
    <property type="nucleotide sequence ID" value="NZ_CP028103.1"/>
</dbReference>
<organism evidence="3 4">
    <name type="scientific">Fusobacterium varium ATCC 27725</name>
    <dbReference type="NCBI Taxonomy" id="469618"/>
    <lineage>
        <taxon>Bacteria</taxon>
        <taxon>Fusobacteriati</taxon>
        <taxon>Fusobacteriota</taxon>
        <taxon>Fusobacteriia</taxon>
        <taxon>Fusobacteriales</taxon>
        <taxon>Fusobacteriaceae</taxon>
        <taxon>Fusobacterium</taxon>
    </lineage>
</organism>
<dbReference type="PANTHER" id="PTHR30336">
    <property type="entry name" value="INNER MEMBRANE PROTEIN, PROBABLE PERMEASE"/>
    <property type="match status" value="1"/>
</dbReference>
<evidence type="ECO:0000256" key="1">
    <source>
        <dbReference type="SAM" id="SignalP"/>
    </source>
</evidence>
<feature type="chain" id="PRO_5047120099" description="DUF218 domain-containing protein" evidence="1">
    <location>
        <begin position="23"/>
        <end position="351"/>
    </location>
</feature>
<name>A0ABN5JFC0_FUSVA</name>
<sequence>MNKIKLIAGILAVLSLAGCTSAKTFEDQKKINEYTQTGIYYYWNGGDLQKVEKEFFKGITLKGKYDVVENSFREASMLDPNRLDLRFGIATTQVLQSKIQEALATYKEIIKIYPESFDANMLLAGYSRALGDNNTYTNTIAAMEKIYPEMTRKFVERFDRTDNYMNTILKVKPESLNLENYAIVILGYALGENGVMKEPLIGRLEQGLAMYRKNPNAEIIVTGGVPKGGVTEAYLMKKWLVEKGVNPSKVHIEDQAKDTVGNALYSVEIMKKLGTENMTLISSASHMRRGLAVFKEMAVSEGLNLSVMDNLVYLDYPTLREAHKVSNNEKLVIYRDMMRAAGMWAYPGIQR</sequence>
<dbReference type="Proteomes" id="UP000241238">
    <property type="component" value="Chromosome"/>
</dbReference>
<evidence type="ECO:0000313" key="3">
    <source>
        <dbReference type="EMBL" id="AVQ30791.1"/>
    </source>
</evidence>
<dbReference type="GeneID" id="77467542"/>
<feature type="domain" description="DUF218" evidence="2">
    <location>
        <begin position="182"/>
        <end position="302"/>
    </location>
</feature>
<keyword evidence="4" id="KW-1185">Reference proteome</keyword>
<dbReference type="InterPro" id="IPR003848">
    <property type="entry name" value="DUF218"/>
</dbReference>
<accession>A0ABN5JFC0</accession>
<gene>
    <name evidence="3" type="ORF">C4N18_06010</name>
</gene>
<dbReference type="InterPro" id="IPR014729">
    <property type="entry name" value="Rossmann-like_a/b/a_fold"/>
</dbReference>
<dbReference type="PANTHER" id="PTHR30336:SF4">
    <property type="entry name" value="ENVELOPE BIOGENESIS FACTOR ELYC"/>
    <property type="match status" value="1"/>
</dbReference>
<dbReference type="Gene3D" id="3.40.50.620">
    <property type="entry name" value="HUPs"/>
    <property type="match status" value="1"/>
</dbReference>
<dbReference type="InterPro" id="IPR011990">
    <property type="entry name" value="TPR-like_helical_dom_sf"/>
</dbReference>
<feature type="signal peptide" evidence="1">
    <location>
        <begin position="1"/>
        <end position="22"/>
    </location>
</feature>
<evidence type="ECO:0000313" key="4">
    <source>
        <dbReference type="Proteomes" id="UP000241238"/>
    </source>
</evidence>
<proteinExistence type="predicted"/>
<dbReference type="InterPro" id="IPR051599">
    <property type="entry name" value="Cell_Envelope_Assoc"/>
</dbReference>
<dbReference type="Pfam" id="PF02698">
    <property type="entry name" value="DUF218"/>
    <property type="match status" value="1"/>
</dbReference>
<dbReference type="PROSITE" id="PS51257">
    <property type="entry name" value="PROKAR_LIPOPROTEIN"/>
    <property type="match status" value="1"/>
</dbReference>
<dbReference type="Gene3D" id="1.25.40.10">
    <property type="entry name" value="Tetratricopeptide repeat domain"/>
    <property type="match status" value="1"/>
</dbReference>